<evidence type="ECO:0000256" key="1">
    <source>
        <dbReference type="ARBA" id="ARBA00009934"/>
    </source>
</evidence>
<evidence type="ECO:0000256" key="2">
    <source>
        <dbReference type="ARBA" id="ARBA00022598"/>
    </source>
</evidence>
<dbReference type="VEuPathDB" id="TriTrypDB:TCDM_02279"/>
<dbReference type="VEuPathDB" id="TriTrypDB:TcG_03223"/>
<reference evidence="4 5" key="1">
    <citation type="journal article" date="2018" name="Microb. Genom.">
        <title>Expanding an expanded genome: long-read sequencing of Trypanosoma cruzi.</title>
        <authorList>
            <person name="Berna L."/>
            <person name="Rodriguez M."/>
            <person name="Chiribao M.L."/>
            <person name="Parodi-Talice A."/>
            <person name="Pita S."/>
            <person name="Rijo G."/>
            <person name="Alvarez-Valin F."/>
            <person name="Robello C."/>
        </authorList>
    </citation>
    <scope>NUCLEOTIDE SEQUENCE [LARGE SCALE GENOMIC DNA]</scope>
    <source>
        <strain evidence="4 5">Dm28c</strain>
    </source>
</reference>
<dbReference type="Pfam" id="PF03099">
    <property type="entry name" value="BPL_LplA_LipB"/>
    <property type="match status" value="1"/>
</dbReference>
<dbReference type="SUPFAM" id="SSF55681">
    <property type="entry name" value="Class II aaRS and biotin synthetases"/>
    <property type="match status" value="1"/>
</dbReference>
<dbReference type="PANTHER" id="PTHR12835:SF5">
    <property type="entry name" value="BIOTIN--PROTEIN LIGASE"/>
    <property type="match status" value="1"/>
</dbReference>
<dbReference type="VEuPathDB" id="TriTrypDB:TcBrA4_0025140"/>
<dbReference type="NCBIfam" id="TIGR00121">
    <property type="entry name" value="birA_ligase"/>
    <property type="match status" value="1"/>
</dbReference>
<dbReference type="CDD" id="cd16442">
    <property type="entry name" value="BPL"/>
    <property type="match status" value="1"/>
</dbReference>
<protein>
    <submittedName>
        <fullName evidence="4">Putative Biotin--acetyl-CoA-carboxylase ligase</fullName>
    </submittedName>
</protein>
<dbReference type="AlphaFoldDB" id="A0A2V2V6I0"/>
<sequence>MPMDVPPNIHHVGEVTSTMDAARQMLTAANGAPFAVLAESQVSGRGTGERVWISPKGNMYFTLCIPEKSVTPEITPVLPLLTGLVCRAAIMSVIKGADLHVKWPNDVIYAGKKIGGSLVESEGESLIIGIGMNVELAPPVTDSGRASTTVNEIAAALGQPKVTPAQLAELVWKHFFQMISDTALTRKILVSRFDAAMDKSLSLHRRTPTGRDPEELRALRLNEWGHLIVSRPDGTEETLMAEYLF</sequence>
<dbReference type="PANTHER" id="PTHR12835">
    <property type="entry name" value="BIOTIN PROTEIN LIGASE"/>
    <property type="match status" value="1"/>
</dbReference>
<dbReference type="VEuPathDB" id="TriTrypDB:TcCLB.510719.60"/>
<dbReference type="VEuPathDB" id="TriTrypDB:TcCL_ESM01951"/>
<proteinExistence type="inferred from homology"/>
<dbReference type="Proteomes" id="UP000246121">
    <property type="component" value="Unassembled WGS sequence"/>
</dbReference>
<dbReference type="VEuPathDB" id="TriTrypDB:BCY84_11798"/>
<dbReference type="VEuPathDB" id="TriTrypDB:TCSYLVIO_008176"/>
<dbReference type="Gene3D" id="3.30.930.10">
    <property type="entry name" value="Bira Bifunctional Protein, Domain 2"/>
    <property type="match status" value="1"/>
</dbReference>
<evidence type="ECO:0000313" key="5">
    <source>
        <dbReference type="Proteomes" id="UP000246121"/>
    </source>
</evidence>
<dbReference type="GO" id="GO:0005737">
    <property type="term" value="C:cytoplasm"/>
    <property type="evidence" value="ECO:0007669"/>
    <property type="project" value="TreeGrafter"/>
</dbReference>
<feature type="domain" description="BPL/LPL catalytic" evidence="3">
    <location>
        <begin position="1"/>
        <end position="183"/>
    </location>
</feature>
<organism evidence="4 5">
    <name type="scientific">Trypanosoma cruzi</name>
    <dbReference type="NCBI Taxonomy" id="5693"/>
    <lineage>
        <taxon>Eukaryota</taxon>
        <taxon>Discoba</taxon>
        <taxon>Euglenozoa</taxon>
        <taxon>Kinetoplastea</taxon>
        <taxon>Metakinetoplastina</taxon>
        <taxon>Trypanosomatida</taxon>
        <taxon>Trypanosomatidae</taxon>
        <taxon>Trypanosoma</taxon>
        <taxon>Schizotrypanum</taxon>
    </lineage>
</organism>
<dbReference type="InterPro" id="IPR045864">
    <property type="entry name" value="aa-tRNA-synth_II/BPL/LPL"/>
</dbReference>
<dbReference type="VEuPathDB" id="TriTrypDB:Tc_MARK_7118"/>
<comment type="similarity">
    <text evidence="1">Belongs to the biotin--protein ligase family.</text>
</comment>
<dbReference type="GO" id="GO:0004077">
    <property type="term" value="F:biotin--[biotin carboxyl-carrier protein] ligase activity"/>
    <property type="evidence" value="ECO:0007669"/>
    <property type="project" value="InterPro"/>
</dbReference>
<dbReference type="VEuPathDB" id="TriTrypDB:TcCLB.509749.10"/>
<name>A0A2V2V6I0_TRYCR</name>
<accession>A0A2V2V6I0</accession>
<dbReference type="VEuPathDB" id="TriTrypDB:C3747_85g213"/>
<dbReference type="InterPro" id="IPR004408">
    <property type="entry name" value="Biotin_CoA_COase_ligase"/>
</dbReference>
<dbReference type="VEuPathDB" id="TriTrypDB:C4B63_40g25"/>
<gene>
    <name evidence="4" type="ORF">C4B63_40g25</name>
</gene>
<evidence type="ECO:0000313" key="4">
    <source>
        <dbReference type="EMBL" id="PWU91990.1"/>
    </source>
</evidence>
<dbReference type="VEuPathDB" id="TriTrypDB:ECC02_008586"/>
<evidence type="ECO:0000259" key="3">
    <source>
        <dbReference type="PROSITE" id="PS51733"/>
    </source>
</evidence>
<dbReference type="EMBL" id="PRFA01000040">
    <property type="protein sequence ID" value="PWU91990.1"/>
    <property type="molecule type" value="Genomic_DNA"/>
</dbReference>
<dbReference type="PROSITE" id="PS51733">
    <property type="entry name" value="BPL_LPL_CATALYTIC"/>
    <property type="match status" value="1"/>
</dbReference>
<keyword evidence="2 4" id="KW-0436">Ligase</keyword>
<dbReference type="InterPro" id="IPR004143">
    <property type="entry name" value="BPL_LPL_catalytic"/>
</dbReference>
<comment type="caution">
    <text evidence="4">The sequence shown here is derived from an EMBL/GenBank/DDBJ whole genome shotgun (WGS) entry which is preliminary data.</text>
</comment>